<feature type="coiled-coil region" evidence="1">
    <location>
        <begin position="368"/>
        <end position="395"/>
    </location>
</feature>
<reference evidence="3 4" key="1">
    <citation type="submission" date="2019-07" db="EMBL/GenBank/DDBJ databases">
        <title>De Novo Assembly of kiwifruit Actinidia rufa.</title>
        <authorList>
            <person name="Sugita-Konishi S."/>
            <person name="Sato K."/>
            <person name="Mori E."/>
            <person name="Abe Y."/>
            <person name="Kisaki G."/>
            <person name="Hamano K."/>
            <person name="Suezawa K."/>
            <person name="Otani M."/>
            <person name="Fukuda T."/>
            <person name="Manabe T."/>
            <person name="Gomi K."/>
            <person name="Tabuchi M."/>
            <person name="Akimitsu K."/>
            <person name="Kataoka I."/>
        </authorList>
    </citation>
    <scope>NUCLEOTIDE SEQUENCE [LARGE SCALE GENOMIC DNA]</scope>
    <source>
        <strain evidence="4">cv. Fuchu</strain>
    </source>
</reference>
<comment type="caution">
    <text evidence="3">The sequence shown here is derived from an EMBL/GenBank/DDBJ whole genome shotgun (WGS) entry which is preliminary data.</text>
</comment>
<evidence type="ECO:0000313" key="3">
    <source>
        <dbReference type="EMBL" id="GFZ00549.1"/>
    </source>
</evidence>
<feature type="compositionally biased region" description="Acidic residues" evidence="2">
    <location>
        <begin position="455"/>
        <end position="466"/>
    </location>
</feature>
<dbReference type="EMBL" id="BJWL01000014">
    <property type="protein sequence ID" value="GFZ00549.1"/>
    <property type="molecule type" value="Genomic_DNA"/>
</dbReference>
<keyword evidence="4" id="KW-1185">Reference proteome</keyword>
<organism evidence="3 4">
    <name type="scientific">Actinidia rufa</name>
    <dbReference type="NCBI Taxonomy" id="165716"/>
    <lineage>
        <taxon>Eukaryota</taxon>
        <taxon>Viridiplantae</taxon>
        <taxon>Streptophyta</taxon>
        <taxon>Embryophyta</taxon>
        <taxon>Tracheophyta</taxon>
        <taxon>Spermatophyta</taxon>
        <taxon>Magnoliopsida</taxon>
        <taxon>eudicotyledons</taxon>
        <taxon>Gunneridae</taxon>
        <taxon>Pentapetalae</taxon>
        <taxon>asterids</taxon>
        <taxon>Ericales</taxon>
        <taxon>Actinidiaceae</taxon>
        <taxon>Actinidia</taxon>
    </lineage>
</organism>
<accession>A0A7J0FPB0</accession>
<dbReference type="Proteomes" id="UP000585474">
    <property type="component" value="Unassembled WGS sequence"/>
</dbReference>
<evidence type="ECO:0000256" key="1">
    <source>
        <dbReference type="SAM" id="Coils"/>
    </source>
</evidence>
<gene>
    <name evidence="3" type="ORF">Acr_14g0001840</name>
</gene>
<keyword evidence="1" id="KW-0175">Coiled coil</keyword>
<name>A0A7J0FPB0_9ERIC</name>
<sequence length="466" mass="51200">MMERNRRCSLRRLLDATAAGPNCKARMVRMGARAVFEKWLSNGQVMQRLVIISMSSRSTCGGCQKKPRRGSHLLSPNVPRDCLIQAPVQCPRRACVKRQPGSGAWPNSLGRVGAPMPASCPFFAWICHFASPRCHTSRDAHDIPHNVLTERSRPNEDANEVEGHVDCIPVQTRPRDVKTLLLYEPIYRHIISHRGNQLGQARLSHLHIKGKAPRHQRLSSVDVSREVDRVADSFWRLKEEAEGTSTGSSGASSFRVCLAFQATRRSALILIESLNSDTMDDLDFLPIQPVVGGKALDVGPSKRKMMGEGVISIGTLMPIELPRSGTPSLLLVSLGGKSPCHFPSIGAGRYASTGCGGPRRRWLNRVRAKNALRKANNLESDLKTARKELAVEKIARKANDSDATKTKLNVDVAQGKLHKVLQDLTKLQTMGTGPMYDRLAEVENEPETGKGGGGIEDENEDIPPDV</sequence>
<proteinExistence type="predicted"/>
<evidence type="ECO:0000256" key="2">
    <source>
        <dbReference type="SAM" id="MobiDB-lite"/>
    </source>
</evidence>
<feature type="region of interest" description="Disordered" evidence="2">
    <location>
        <begin position="441"/>
        <end position="466"/>
    </location>
</feature>
<protein>
    <submittedName>
        <fullName evidence="3">Uncharacterized protein</fullName>
    </submittedName>
</protein>
<evidence type="ECO:0000313" key="4">
    <source>
        <dbReference type="Proteomes" id="UP000585474"/>
    </source>
</evidence>
<dbReference type="AlphaFoldDB" id="A0A7J0FPB0"/>